<evidence type="ECO:0000313" key="3">
    <source>
        <dbReference type="Proteomes" id="UP000223370"/>
    </source>
</evidence>
<keyword evidence="1" id="KW-1133">Transmembrane helix</keyword>
<protein>
    <submittedName>
        <fullName evidence="2">Uncharacterized protein</fullName>
    </submittedName>
</protein>
<feature type="transmembrane region" description="Helical" evidence="1">
    <location>
        <begin position="12"/>
        <end position="36"/>
    </location>
</feature>
<name>A0A1Z5J5B3_9LACO</name>
<dbReference type="OrthoDB" id="2288906at2"/>
<feature type="transmembrane region" description="Helical" evidence="1">
    <location>
        <begin position="48"/>
        <end position="69"/>
    </location>
</feature>
<proteinExistence type="predicted"/>
<feature type="transmembrane region" description="Helical" evidence="1">
    <location>
        <begin position="191"/>
        <end position="209"/>
    </location>
</feature>
<sequence length="385" mass="44120" precursor="true">MQNTLKFRAQSILSALIRACWVIVGIMIIGTVIIKLAAKHSYSSAQPLIMVGVFWFATCILLAAIAFSYHSLRSQDYQLIEINQNQTGIWLTRYYFRTEQVYVPFDWLKIVKNGSNVHLDWQRALRFDRKKRPHLQSRSGITLNREWFDATQLNNFLVTVDYLKNGAVGAQPQMAIAKQPRKKVRKQQLRMQLFMMGAVLLVGNAVAFGSTNVKPRHISGNDSHQKVTLKNNTTYRSRNLEFKVHHAYVAETDEGDPVLIVNLSVQPRHSDTSLSADAFEVYRKWSDKTEADSDDYSEARDFIGTKIKVGGVNKPVMNILDTNGWYGDEYSEGVRKPFNIVVKRPKSASFDFLYQGFYYQYNVPAKDDDTSIVFHVKTKDLEVLK</sequence>
<comment type="caution">
    <text evidence="2">The sequence shown here is derived from an EMBL/GenBank/DDBJ whole genome shotgun (WGS) entry which is preliminary data.</text>
</comment>
<evidence type="ECO:0000256" key="1">
    <source>
        <dbReference type="SAM" id="Phobius"/>
    </source>
</evidence>
<keyword evidence="3" id="KW-1185">Reference proteome</keyword>
<dbReference type="AlphaFoldDB" id="A0A1Z5J5B3"/>
<dbReference type="EMBL" id="BCMJ01000011">
    <property type="protein sequence ID" value="GAX08968.1"/>
    <property type="molecule type" value="Genomic_DNA"/>
</dbReference>
<reference evidence="2 3" key="1">
    <citation type="submission" date="2015-11" db="EMBL/GenBank/DDBJ databases">
        <title>Draft genome sequences of new species of the genus Lactobacillus isolated from orchardgrass silage.</title>
        <authorList>
            <person name="Tohno M."/>
            <person name="Tanizawa Y."/>
            <person name="Arita M."/>
        </authorList>
    </citation>
    <scope>NUCLEOTIDE SEQUENCE [LARGE SCALE GENOMIC DNA]</scope>
    <source>
        <strain evidence="2 3">IWT5</strain>
    </source>
</reference>
<keyword evidence="1" id="KW-0812">Transmembrane</keyword>
<gene>
    <name evidence="2" type="ORF">IWT5_02137</name>
</gene>
<dbReference type="Proteomes" id="UP000223370">
    <property type="component" value="Unassembled WGS sequence"/>
</dbReference>
<keyword evidence="1" id="KW-0472">Membrane</keyword>
<evidence type="ECO:0000313" key="2">
    <source>
        <dbReference type="EMBL" id="GAX08968.1"/>
    </source>
</evidence>
<organism evidence="2 3">
    <name type="scientific">Secundilactobacillus silagincola</name>
    <dbReference type="NCBI Taxonomy" id="1714681"/>
    <lineage>
        <taxon>Bacteria</taxon>
        <taxon>Bacillati</taxon>
        <taxon>Bacillota</taxon>
        <taxon>Bacilli</taxon>
        <taxon>Lactobacillales</taxon>
        <taxon>Lactobacillaceae</taxon>
        <taxon>Secundilactobacillus</taxon>
    </lineage>
</organism>
<accession>A0A1Z5J5B3</accession>
<dbReference type="RefSeq" id="WP_098826142.1">
    <property type="nucleotide sequence ID" value="NZ_BCMJ01000011.1"/>
</dbReference>